<sequence>MLRNFCTRALLLALVNVQAVLAARPDGFLAYHHKMPPDLLNDVAQNKSIRLIVRYYDAAIDTEIQGLERHPQQDKQFKTNVMAFKSQRYRELKDRATAKMDRKRFNIDRDYSHLPMNVVTVKGETGLLGLLANPAVAEVFRDVELHHFLAQSAPLIRSPDVLSQTGYDGSDTMVVVLDTGVNYTLFDFGSCNAPGLPSSCRVKVAQDLAAQDNALDDNGHGTNVSGIVAGIAKGTQLAVFDVFDGASASSSVVIQGINWAIANQLTYKISAINMSLGDSSQNASLCSHSFSNPFVAPISGAFSAGILTVIASGNSGFSTGLAMPACTPQAVSVGAVYDSNVGGLNWGICTDNLTAADMVACFSNSASYLSLLAPGALITAAGNTLGGTSQAAPHVAAAIAVLRGARPSESVTGTLNRLTSTGVRIADSRNNLTFPRIDILAALGSVNDNFANDTVLSGTTDQSITTINAITSTQFSTKEVGEPNHAGNVGGKSVWFAWVAPAVGNVSIDTHGSSFDTLLAVYTGSSVSALTTVASNNNDGSANGSSGLGFVATAGTTYKIAVDGFNGASGNVVLNLTFDTNIGANGGSSTQVPAMPPWSLLVMAFGFVGISVAVVRHRN</sequence>
<dbReference type="InterPro" id="IPR036852">
    <property type="entry name" value="Peptidase_S8/S53_dom_sf"/>
</dbReference>
<proteinExistence type="inferred from homology"/>
<dbReference type="GO" id="GO:0006508">
    <property type="term" value="P:proteolysis"/>
    <property type="evidence" value="ECO:0007669"/>
    <property type="project" value="UniProtKB-KW"/>
</dbReference>
<evidence type="ECO:0000313" key="9">
    <source>
        <dbReference type="EMBL" id="ESS73551.1"/>
    </source>
</evidence>
<protein>
    <submittedName>
        <fullName evidence="9">Subtilisin-like serine protease</fullName>
    </submittedName>
</protein>
<dbReference type="SUPFAM" id="SSF52743">
    <property type="entry name" value="Subtilisin-like"/>
    <property type="match status" value="1"/>
</dbReference>
<keyword evidence="2 5" id="KW-0645">Protease</keyword>
<dbReference type="EMBL" id="AYLO01000017">
    <property type="protein sequence ID" value="ESS73551.1"/>
    <property type="molecule type" value="Genomic_DNA"/>
</dbReference>
<gene>
    <name evidence="9" type="ORF">MGMO_17c00160</name>
</gene>
<dbReference type="eggNOG" id="COG5549">
    <property type="taxonomic scope" value="Bacteria"/>
</dbReference>
<feature type="active site" description="Charge relay system" evidence="5">
    <location>
        <position position="389"/>
    </location>
</feature>
<keyword evidence="4 5" id="KW-0720">Serine protease</keyword>
<evidence type="ECO:0000313" key="10">
    <source>
        <dbReference type="Proteomes" id="UP000017842"/>
    </source>
</evidence>
<feature type="chain" id="PRO_5004731714" evidence="7">
    <location>
        <begin position="23"/>
        <end position="619"/>
    </location>
</feature>
<evidence type="ECO:0000256" key="2">
    <source>
        <dbReference type="ARBA" id="ARBA00022670"/>
    </source>
</evidence>
<dbReference type="Pfam" id="PF00082">
    <property type="entry name" value="Peptidase_S8"/>
    <property type="match status" value="1"/>
</dbReference>
<keyword evidence="7" id="KW-0732">Signal</keyword>
<evidence type="ECO:0000256" key="4">
    <source>
        <dbReference type="ARBA" id="ARBA00022825"/>
    </source>
</evidence>
<reference evidence="9 10" key="1">
    <citation type="journal article" date="2013" name="Genome Announc.">
        <title>Draft Genome Sequence of the Methanotrophic Gammaproteobacterium Methyloglobulus morosus DSM 22980 Strain KoM1.</title>
        <authorList>
            <person name="Poehlein A."/>
            <person name="Deutzmann J.S."/>
            <person name="Daniel R."/>
            <person name="Simeonova D.D."/>
        </authorList>
    </citation>
    <scope>NUCLEOTIDE SEQUENCE [LARGE SCALE GENOMIC DNA]</scope>
    <source>
        <strain evidence="9 10">KoM1</strain>
    </source>
</reference>
<dbReference type="InterPro" id="IPR000209">
    <property type="entry name" value="Peptidase_S8/S53_dom"/>
</dbReference>
<keyword evidence="6" id="KW-0472">Membrane</keyword>
<dbReference type="PROSITE" id="PS00138">
    <property type="entry name" value="SUBTILASE_SER"/>
    <property type="match status" value="1"/>
</dbReference>
<keyword evidence="3 5" id="KW-0378">Hydrolase</keyword>
<dbReference type="PATRIC" id="fig|1116472.3.peg.598"/>
<evidence type="ECO:0000256" key="3">
    <source>
        <dbReference type="ARBA" id="ARBA00022801"/>
    </source>
</evidence>
<dbReference type="GO" id="GO:0004252">
    <property type="term" value="F:serine-type endopeptidase activity"/>
    <property type="evidence" value="ECO:0007669"/>
    <property type="project" value="UniProtKB-UniRule"/>
</dbReference>
<dbReference type="PROSITE" id="PS51892">
    <property type="entry name" value="SUBTILASE"/>
    <property type="match status" value="1"/>
</dbReference>
<dbReference type="InterPro" id="IPR015500">
    <property type="entry name" value="Peptidase_S8_subtilisin-rel"/>
</dbReference>
<evidence type="ECO:0000256" key="7">
    <source>
        <dbReference type="SAM" id="SignalP"/>
    </source>
</evidence>
<dbReference type="STRING" id="1116472.MGMO_17c00160"/>
<organism evidence="9 10">
    <name type="scientific">Methyloglobulus morosus KoM1</name>
    <dbReference type="NCBI Taxonomy" id="1116472"/>
    <lineage>
        <taxon>Bacteria</taxon>
        <taxon>Pseudomonadati</taxon>
        <taxon>Pseudomonadota</taxon>
        <taxon>Gammaproteobacteria</taxon>
        <taxon>Methylococcales</taxon>
        <taxon>Methylococcaceae</taxon>
        <taxon>Methyloglobulus</taxon>
    </lineage>
</organism>
<dbReference type="AlphaFoldDB" id="V5E1X7"/>
<feature type="active site" description="Charge relay system" evidence="5">
    <location>
        <position position="178"/>
    </location>
</feature>
<dbReference type="InterPro" id="IPR023828">
    <property type="entry name" value="Peptidase_S8_Ser-AS"/>
</dbReference>
<dbReference type="RefSeq" id="WP_023493491.1">
    <property type="nucleotide sequence ID" value="NZ_AYLO01000017.1"/>
</dbReference>
<evidence type="ECO:0000259" key="8">
    <source>
        <dbReference type="Pfam" id="PF00082"/>
    </source>
</evidence>
<evidence type="ECO:0000256" key="6">
    <source>
        <dbReference type="SAM" id="Phobius"/>
    </source>
</evidence>
<dbReference type="PANTHER" id="PTHR43806:SF11">
    <property type="entry name" value="CEREVISIN-RELATED"/>
    <property type="match status" value="1"/>
</dbReference>
<accession>V5E1X7</accession>
<keyword evidence="10" id="KW-1185">Reference proteome</keyword>
<keyword evidence="6" id="KW-0812">Transmembrane</keyword>
<name>V5E1X7_9GAMM</name>
<dbReference type="InterPro" id="IPR050131">
    <property type="entry name" value="Peptidase_S8_subtilisin-like"/>
</dbReference>
<dbReference type="PANTHER" id="PTHR43806">
    <property type="entry name" value="PEPTIDASE S8"/>
    <property type="match status" value="1"/>
</dbReference>
<evidence type="ECO:0000256" key="1">
    <source>
        <dbReference type="ARBA" id="ARBA00011073"/>
    </source>
</evidence>
<dbReference type="eggNOG" id="COG1404">
    <property type="taxonomic scope" value="Bacteria"/>
</dbReference>
<feature type="transmembrane region" description="Helical" evidence="6">
    <location>
        <begin position="598"/>
        <end position="615"/>
    </location>
</feature>
<dbReference type="OrthoDB" id="9790784at2"/>
<dbReference type="PRINTS" id="PR00723">
    <property type="entry name" value="SUBTILISIN"/>
</dbReference>
<comment type="caution">
    <text evidence="9">The sequence shown here is derived from an EMBL/GenBank/DDBJ whole genome shotgun (WGS) entry which is preliminary data.</text>
</comment>
<comment type="similarity">
    <text evidence="1 5">Belongs to the peptidase S8 family.</text>
</comment>
<keyword evidence="6" id="KW-1133">Transmembrane helix</keyword>
<dbReference type="PROSITE" id="PS00137">
    <property type="entry name" value="SUBTILASE_HIS"/>
    <property type="match status" value="1"/>
</dbReference>
<dbReference type="Gene3D" id="3.40.50.200">
    <property type="entry name" value="Peptidase S8/S53 domain"/>
    <property type="match status" value="1"/>
</dbReference>
<feature type="domain" description="Peptidase S8/S53" evidence="8">
    <location>
        <begin position="169"/>
        <end position="411"/>
    </location>
</feature>
<dbReference type="Proteomes" id="UP000017842">
    <property type="component" value="Unassembled WGS sequence"/>
</dbReference>
<dbReference type="InterPro" id="IPR022398">
    <property type="entry name" value="Peptidase_S8_His-AS"/>
</dbReference>
<feature type="active site" description="Charge relay system" evidence="5">
    <location>
        <position position="220"/>
    </location>
</feature>
<feature type="signal peptide" evidence="7">
    <location>
        <begin position="1"/>
        <end position="22"/>
    </location>
</feature>
<evidence type="ECO:0000256" key="5">
    <source>
        <dbReference type="PROSITE-ProRule" id="PRU01240"/>
    </source>
</evidence>